<proteinExistence type="predicted"/>
<dbReference type="RefSeq" id="WP_344695668.1">
    <property type="nucleotide sequence ID" value="NZ_BAABBR010000001.1"/>
</dbReference>
<accession>A0ABP7TSH0</accession>
<feature type="transmembrane region" description="Helical" evidence="2">
    <location>
        <begin position="52"/>
        <end position="77"/>
    </location>
</feature>
<evidence type="ECO:0000313" key="3">
    <source>
        <dbReference type="EMBL" id="GAA4030583.1"/>
    </source>
</evidence>
<keyword evidence="2" id="KW-0472">Membrane</keyword>
<feature type="transmembrane region" description="Helical" evidence="2">
    <location>
        <begin position="21"/>
        <end position="40"/>
    </location>
</feature>
<keyword evidence="2" id="KW-0812">Transmembrane</keyword>
<keyword evidence="2" id="KW-1133">Transmembrane helix</keyword>
<name>A0ABP7TSH0_9SPHN</name>
<evidence type="ECO:0000313" key="4">
    <source>
        <dbReference type="Proteomes" id="UP001424459"/>
    </source>
</evidence>
<dbReference type="Proteomes" id="UP001424459">
    <property type="component" value="Unassembled WGS sequence"/>
</dbReference>
<sequence length="99" mass="10792">MPKPDPIPSLRRSQWIRFRRIMRWMSVAAIAAAAAAVYFVSQGDSEMHVHMLIATALGAGLSVLLGAALMTLTFLSASSGHDEEAHRTADETIIEDDKI</sequence>
<keyword evidence="4" id="KW-1185">Reference proteome</keyword>
<comment type="caution">
    <text evidence="3">The sequence shown here is derived from an EMBL/GenBank/DDBJ whole genome shotgun (WGS) entry which is preliminary data.</text>
</comment>
<evidence type="ECO:0000256" key="1">
    <source>
        <dbReference type="SAM" id="MobiDB-lite"/>
    </source>
</evidence>
<protein>
    <submittedName>
        <fullName evidence="3">Uncharacterized protein</fullName>
    </submittedName>
</protein>
<feature type="region of interest" description="Disordered" evidence="1">
    <location>
        <begin position="80"/>
        <end position="99"/>
    </location>
</feature>
<reference evidence="4" key="1">
    <citation type="journal article" date="2019" name="Int. J. Syst. Evol. Microbiol.">
        <title>The Global Catalogue of Microorganisms (GCM) 10K type strain sequencing project: providing services to taxonomists for standard genome sequencing and annotation.</title>
        <authorList>
            <consortium name="The Broad Institute Genomics Platform"/>
            <consortium name="The Broad Institute Genome Sequencing Center for Infectious Disease"/>
            <person name="Wu L."/>
            <person name="Ma J."/>
        </authorList>
    </citation>
    <scope>NUCLEOTIDE SEQUENCE [LARGE SCALE GENOMIC DNA]</scope>
    <source>
        <strain evidence="4">JCM 17564</strain>
    </source>
</reference>
<organism evidence="3 4">
    <name type="scientific">Sphingomonas rosea</name>
    <dbReference type="NCBI Taxonomy" id="335605"/>
    <lineage>
        <taxon>Bacteria</taxon>
        <taxon>Pseudomonadati</taxon>
        <taxon>Pseudomonadota</taxon>
        <taxon>Alphaproteobacteria</taxon>
        <taxon>Sphingomonadales</taxon>
        <taxon>Sphingomonadaceae</taxon>
        <taxon>Sphingomonas</taxon>
    </lineage>
</organism>
<evidence type="ECO:0000256" key="2">
    <source>
        <dbReference type="SAM" id="Phobius"/>
    </source>
</evidence>
<gene>
    <name evidence="3" type="ORF">GCM10022281_07490</name>
</gene>
<dbReference type="EMBL" id="BAABBR010000001">
    <property type="protein sequence ID" value="GAA4030583.1"/>
    <property type="molecule type" value="Genomic_DNA"/>
</dbReference>